<feature type="modified residue" description="4-aspartylphosphate" evidence="3">
    <location>
        <position position="117"/>
    </location>
</feature>
<evidence type="ECO:0000313" key="5">
    <source>
        <dbReference type="EMBL" id="QHJ10876.1"/>
    </source>
</evidence>
<dbReference type="InterPro" id="IPR050595">
    <property type="entry name" value="Bact_response_regulator"/>
</dbReference>
<dbReference type="PANTHER" id="PTHR44591">
    <property type="entry name" value="STRESS RESPONSE REGULATOR PROTEIN 1"/>
    <property type="match status" value="1"/>
</dbReference>
<dbReference type="InterPro" id="IPR009061">
    <property type="entry name" value="DNA-bd_dom_put_sf"/>
</dbReference>
<name>A0A857JGS6_9ALTE</name>
<dbReference type="SUPFAM" id="SSF52172">
    <property type="entry name" value="CheY-like"/>
    <property type="match status" value="1"/>
</dbReference>
<evidence type="ECO:0000256" key="1">
    <source>
        <dbReference type="ARBA" id="ARBA00022553"/>
    </source>
</evidence>
<dbReference type="Pfam" id="PF00072">
    <property type="entry name" value="Response_reg"/>
    <property type="match status" value="1"/>
</dbReference>
<evidence type="ECO:0000313" key="6">
    <source>
        <dbReference type="Proteomes" id="UP000464524"/>
    </source>
</evidence>
<dbReference type="EMBL" id="CP047656">
    <property type="protein sequence ID" value="QHJ10876.1"/>
    <property type="molecule type" value="Genomic_DNA"/>
</dbReference>
<keyword evidence="2" id="KW-0902">Two-component regulatory system</keyword>
<proteinExistence type="predicted"/>
<keyword evidence="1 3" id="KW-0597">Phosphoprotein</keyword>
<dbReference type="InterPro" id="IPR010093">
    <property type="entry name" value="SinI_DNA-bd"/>
</dbReference>
<dbReference type="InterPro" id="IPR011006">
    <property type="entry name" value="CheY-like_superfamily"/>
</dbReference>
<keyword evidence="6" id="KW-1185">Reference proteome</keyword>
<dbReference type="Proteomes" id="UP000464524">
    <property type="component" value="Chromosome"/>
</dbReference>
<dbReference type="KEGG" id="pmes:FX988_01098"/>
<evidence type="ECO:0000256" key="2">
    <source>
        <dbReference type="ARBA" id="ARBA00023012"/>
    </source>
</evidence>
<dbReference type="SUPFAM" id="SSF46955">
    <property type="entry name" value="Putative DNA-binding domain"/>
    <property type="match status" value="1"/>
</dbReference>
<dbReference type="PROSITE" id="PS50110">
    <property type="entry name" value="RESPONSE_REGULATORY"/>
    <property type="match status" value="1"/>
</dbReference>
<gene>
    <name evidence="5" type="ORF">FX988_01098</name>
</gene>
<dbReference type="InterPro" id="IPR001789">
    <property type="entry name" value="Sig_transdc_resp-reg_receiver"/>
</dbReference>
<dbReference type="GO" id="GO:0003677">
    <property type="term" value="F:DNA binding"/>
    <property type="evidence" value="ECO:0007669"/>
    <property type="project" value="InterPro"/>
</dbReference>
<dbReference type="GO" id="GO:0000160">
    <property type="term" value="P:phosphorelay signal transduction system"/>
    <property type="evidence" value="ECO:0007669"/>
    <property type="project" value="UniProtKB-KW"/>
</dbReference>
<protein>
    <submittedName>
        <fullName evidence="5">Transcriptional regulatory protein WalR</fullName>
    </submittedName>
</protein>
<feature type="domain" description="Response regulatory" evidence="4">
    <location>
        <begin position="68"/>
        <end position="183"/>
    </location>
</feature>
<dbReference type="Gene3D" id="3.40.50.2300">
    <property type="match status" value="1"/>
</dbReference>
<reference evidence="5 6" key="1">
    <citation type="submission" date="2019-12" db="EMBL/GenBank/DDBJ databases">
        <title>Genome sequencing and assembly of endphytes of Porphyra tenera.</title>
        <authorList>
            <person name="Park J.M."/>
            <person name="Shin R."/>
            <person name="Jo S.H."/>
        </authorList>
    </citation>
    <scope>NUCLEOTIDE SEQUENCE [LARGE SCALE GENOMIC DNA]</scope>
    <source>
        <strain evidence="5 6">GPM4</strain>
    </source>
</reference>
<dbReference type="OrthoDB" id="5703386at2"/>
<sequence>MKTLTSGEIAKYCDVNLRTVIRWIDSGRLKGFKLPGGGNNRVTEEDFVNFLKENSLPLPPKYAPQQPSVLIVDDELQMAKSISRVVTRAGYKSMIATDPFKAGSLLSSYKPSLMTLDLSMPGADGFEVIEFARKEFADSGLKILVISALDEGKRQKAVELGADAALGKPFSNKDLLSAIEALLRD</sequence>
<accession>A0A857JGS6</accession>
<dbReference type="NCBIfam" id="TIGR01764">
    <property type="entry name" value="excise"/>
    <property type="match status" value="1"/>
</dbReference>
<dbReference type="RefSeq" id="WP_160178679.1">
    <property type="nucleotide sequence ID" value="NZ_CP047656.1"/>
</dbReference>
<dbReference type="SMART" id="SM00448">
    <property type="entry name" value="REC"/>
    <property type="match status" value="1"/>
</dbReference>
<dbReference type="InterPro" id="IPR041657">
    <property type="entry name" value="HTH_17"/>
</dbReference>
<evidence type="ECO:0000256" key="3">
    <source>
        <dbReference type="PROSITE-ProRule" id="PRU00169"/>
    </source>
</evidence>
<dbReference type="AlphaFoldDB" id="A0A857JGS6"/>
<dbReference type="PANTHER" id="PTHR44591:SF14">
    <property type="entry name" value="PROTEIN PILG"/>
    <property type="match status" value="1"/>
</dbReference>
<evidence type="ECO:0000259" key="4">
    <source>
        <dbReference type="PROSITE" id="PS50110"/>
    </source>
</evidence>
<organism evidence="5 6">
    <name type="scientific">Paraglaciecola mesophila</name>
    <dbReference type="NCBI Taxonomy" id="197222"/>
    <lineage>
        <taxon>Bacteria</taxon>
        <taxon>Pseudomonadati</taxon>
        <taxon>Pseudomonadota</taxon>
        <taxon>Gammaproteobacteria</taxon>
        <taxon>Alteromonadales</taxon>
        <taxon>Alteromonadaceae</taxon>
        <taxon>Paraglaciecola</taxon>
    </lineage>
</organism>
<dbReference type="Pfam" id="PF12728">
    <property type="entry name" value="HTH_17"/>
    <property type="match status" value="1"/>
</dbReference>